<dbReference type="Bgee" id="108715597">
    <property type="expression patterns" value="Expressed in zone of skin and 19 other cell types or tissues"/>
</dbReference>
<feature type="region of interest" description="Disordered" evidence="8">
    <location>
        <begin position="1"/>
        <end position="45"/>
    </location>
</feature>
<dbReference type="FunFam" id="3.30.830.10:FF:000005">
    <property type="entry name" value="nardilysin isoform X1"/>
    <property type="match status" value="1"/>
</dbReference>
<dbReference type="InterPro" id="IPR007863">
    <property type="entry name" value="Peptidase_M16_C"/>
</dbReference>
<dbReference type="AGR" id="Xenbase:XB-GENE-6485704"/>
<evidence type="ECO:0000313" key="15">
    <source>
        <dbReference type="Xenbase" id="XB-GENE-6485704"/>
    </source>
</evidence>
<dbReference type="STRING" id="8355.A0A1L8GFX3"/>
<dbReference type="PaxDb" id="8355-A0A1L8GFX3"/>
<keyword evidence="6" id="KW-0482">Metalloprotease</keyword>
<keyword evidence="4" id="KW-0378">Hydrolase</keyword>
<dbReference type="InterPro" id="IPR011249">
    <property type="entry name" value="Metalloenz_LuxS/M16"/>
</dbReference>
<feature type="domain" description="Peptidase M16 C-terminal" evidence="10">
    <location>
        <begin position="278"/>
        <end position="460"/>
    </location>
</feature>
<evidence type="ECO:0000259" key="9">
    <source>
        <dbReference type="Pfam" id="PF00675"/>
    </source>
</evidence>
<dbReference type="InterPro" id="IPR054734">
    <property type="entry name" value="PqqF-like_C_4"/>
</dbReference>
<keyword evidence="5" id="KW-0862">Zinc</keyword>
<dbReference type="RefSeq" id="XP_018116388.1">
    <property type="nucleotide sequence ID" value="XM_018260899.2"/>
</dbReference>
<dbReference type="InterPro" id="IPR032632">
    <property type="entry name" value="Peptidase_M16_M"/>
</dbReference>
<feature type="compositionally biased region" description="Acidic residues" evidence="8">
    <location>
        <begin position="74"/>
        <end position="105"/>
    </location>
</feature>
<evidence type="ECO:0000256" key="7">
    <source>
        <dbReference type="RuleBase" id="RU004447"/>
    </source>
</evidence>
<dbReference type="InterPro" id="IPR001431">
    <property type="entry name" value="Pept_M16_Zn_BS"/>
</dbReference>
<keyword evidence="3" id="KW-0479">Metal-binding</keyword>
<dbReference type="GO" id="GO:0046872">
    <property type="term" value="F:metal ion binding"/>
    <property type="evidence" value="ECO:0007669"/>
    <property type="project" value="UniProtKB-KW"/>
</dbReference>
<evidence type="ECO:0000313" key="13">
    <source>
        <dbReference type="Proteomes" id="UP000186698"/>
    </source>
</evidence>
<dbReference type="SUPFAM" id="SSF63411">
    <property type="entry name" value="LuxS/MPP-like metallohydrolase"/>
    <property type="match status" value="4"/>
</dbReference>
<feature type="domain" description="Coenzyme PQQ synthesis protein F-like C-terminal lobe" evidence="12">
    <location>
        <begin position="852"/>
        <end position="953"/>
    </location>
</feature>
<evidence type="ECO:0000256" key="2">
    <source>
        <dbReference type="ARBA" id="ARBA00022670"/>
    </source>
</evidence>
<dbReference type="Pfam" id="PF00675">
    <property type="entry name" value="Peptidase_M16"/>
    <property type="match status" value="1"/>
</dbReference>
<feature type="region of interest" description="Disordered" evidence="8">
    <location>
        <begin position="72"/>
        <end position="115"/>
    </location>
</feature>
<dbReference type="Pfam" id="PF05193">
    <property type="entry name" value="Peptidase_M16_C"/>
    <property type="match status" value="1"/>
</dbReference>
<evidence type="ECO:0000256" key="6">
    <source>
        <dbReference type="ARBA" id="ARBA00023049"/>
    </source>
</evidence>
<dbReference type="PANTHER" id="PTHR43690">
    <property type="entry name" value="NARDILYSIN"/>
    <property type="match status" value="1"/>
</dbReference>
<dbReference type="GO" id="GO:0006508">
    <property type="term" value="P:proteolysis"/>
    <property type="evidence" value="ECO:0007669"/>
    <property type="project" value="UniProtKB-KW"/>
</dbReference>
<feature type="domain" description="Peptidase M16 N-terminal" evidence="9">
    <location>
        <begin position="121"/>
        <end position="248"/>
    </location>
</feature>
<evidence type="ECO:0000259" key="12">
    <source>
        <dbReference type="Pfam" id="PF22456"/>
    </source>
</evidence>
<gene>
    <name evidence="14 15" type="primary">nrdc.S</name>
</gene>
<organism evidence="13 14">
    <name type="scientific">Xenopus laevis</name>
    <name type="common">African clawed frog</name>
    <dbReference type="NCBI Taxonomy" id="8355"/>
    <lineage>
        <taxon>Eukaryota</taxon>
        <taxon>Metazoa</taxon>
        <taxon>Chordata</taxon>
        <taxon>Craniata</taxon>
        <taxon>Vertebrata</taxon>
        <taxon>Euteleostomi</taxon>
        <taxon>Amphibia</taxon>
        <taxon>Batrachia</taxon>
        <taxon>Anura</taxon>
        <taxon>Pipoidea</taxon>
        <taxon>Pipidae</taxon>
        <taxon>Xenopodinae</taxon>
        <taxon>Xenopus</taxon>
        <taxon>Xenopus</taxon>
    </lineage>
</organism>
<comment type="similarity">
    <text evidence="1 7">Belongs to the peptidase M16 family.</text>
</comment>
<evidence type="ECO:0000259" key="10">
    <source>
        <dbReference type="Pfam" id="PF05193"/>
    </source>
</evidence>
<feature type="domain" description="Peptidase M16 middle/third" evidence="11">
    <location>
        <begin position="466"/>
        <end position="746"/>
    </location>
</feature>
<dbReference type="Xenbase" id="XB-GENE-6485704">
    <property type="gene designation" value="nrdc.S"/>
</dbReference>
<dbReference type="Pfam" id="PF22456">
    <property type="entry name" value="PqqF-like_C_4"/>
    <property type="match status" value="1"/>
</dbReference>
<protein>
    <submittedName>
        <fullName evidence="14">Nardilysin</fullName>
    </submittedName>
</protein>
<dbReference type="InterPro" id="IPR011765">
    <property type="entry name" value="Pept_M16_N"/>
</dbReference>
<evidence type="ECO:0000256" key="5">
    <source>
        <dbReference type="ARBA" id="ARBA00022833"/>
    </source>
</evidence>
<keyword evidence="13" id="KW-1185">Reference proteome</keyword>
<dbReference type="InterPro" id="IPR050626">
    <property type="entry name" value="Peptidase_M16"/>
</dbReference>
<dbReference type="GO" id="GO:0005737">
    <property type="term" value="C:cytoplasm"/>
    <property type="evidence" value="ECO:0007669"/>
    <property type="project" value="UniProtKB-ARBA"/>
</dbReference>
<keyword evidence="2" id="KW-0645">Protease</keyword>
<dbReference type="OrthoDB" id="4953at2759"/>
<dbReference type="KEGG" id="xla:108715597"/>
<proteinExistence type="inferred from homology"/>
<dbReference type="PANTHER" id="PTHR43690:SF18">
    <property type="entry name" value="INSULIN-DEGRADING ENZYME-RELATED"/>
    <property type="match status" value="1"/>
</dbReference>
<dbReference type="GO" id="GO:0004222">
    <property type="term" value="F:metalloendopeptidase activity"/>
    <property type="evidence" value="ECO:0007669"/>
    <property type="project" value="InterPro"/>
</dbReference>
<evidence type="ECO:0000256" key="3">
    <source>
        <dbReference type="ARBA" id="ARBA00022723"/>
    </source>
</evidence>
<evidence type="ECO:0000256" key="8">
    <source>
        <dbReference type="SAM" id="MobiDB-lite"/>
    </source>
</evidence>
<dbReference type="Proteomes" id="UP000186698">
    <property type="component" value="Chromosome 4S"/>
</dbReference>
<dbReference type="PROSITE" id="PS00143">
    <property type="entry name" value="INSULINASE"/>
    <property type="match status" value="1"/>
</dbReference>
<accession>A0A1L8GFX3</accession>
<reference evidence="14" key="1">
    <citation type="submission" date="2025-08" db="UniProtKB">
        <authorList>
            <consortium name="RefSeq"/>
        </authorList>
    </citation>
    <scope>IDENTIFICATION</scope>
    <source>
        <strain evidence="14">J_2021</strain>
        <tissue evidence="14">Erythrocytes</tissue>
    </source>
</reference>
<dbReference type="OMA" id="INQVMEH"/>
<dbReference type="Pfam" id="PF16187">
    <property type="entry name" value="Peptidase_M16_M"/>
    <property type="match status" value="1"/>
</dbReference>
<evidence type="ECO:0000256" key="1">
    <source>
        <dbReference type="ARBA" id="ARBA00007261"/>
    </source>
</evidence>
<sequence>MPNKNQGESDGACPAFRRDSSGVLDEASSMDEMEDTSIVKSPNDSKKYRYIQLDNGLRALLISDLNVGEIVSDYSEDEIEEEEEDGDDDDDDDEQEQECESDTNESESSGMDSSKKHCCEEKLSAAALCVGIGSFSDPEELPGMAHFLEHMVFMGSEKYPDENGFEVFLKKYGGSTNASTDSERTIFQFDVQRKHFKEGLDRWAQFFTVPLMVRDAVEREVEAVDSEYQIGRPSDTNRRQMLFASLANSGHPMANFSWGNAQTLKHEPKEKNIDPHSRLRAFYERQYSANYMTLAVQSKETLSTLETWVREIFSHIPNNELPKPDFSNLIEPFNNPHFNVLYRVVPIKKDHTLTISWAMPPQHQYYRVKPLRYLSWLIGHEGKGSILALLRKKYWAVALYGGCSSTGDEENSTCSVFTVNITLTDAGYEHFYEVIHIVYQYLKMLQVLGPQERIFREIQQVEDNGFRFQEETDPIKNVEDICENMQLFVKEDILTGDELLFEYSPEVISNALKYFTPQKANIMALSPHNEGKCDLIEKWFGTQYSKEDIDPKWRALWATDFALNLDLHLPEENKFIASEFALKTSDCPDAEYPVKVLDTELGALWYKKDNKFKIPKAYVRFYLISPEIQKSPETLVLFDIFLNILNHTLAESAYEADLAQLEYKLEAGEFGLAISVKGFNHKLPLLFELIIDHLADFTASIDVYKMITEQLKKVYSNRLIKQTKLGPDIRLIILEHGRWSMMEKYQTILKGVSLERMLSFVKSFKSRLYAEGLVQGNFTCKESIEFLNCVVRKLKFSRLEARVPVQFQVVELPNAHCLCKVKALNKEDSNSEVTVYYQSGPRSLRESALMELLELHMEEPSFDFLRTKQTLGYQVYPTCRNTCGILGFSITVETQATKFSSEFVDQKIEEFLVLYGDRIANMTDEEFKTQVKALIKKKECEDPNLGEEVDRNWNEVESQQYLFDRLVREINALKTFVKEDMISLFKALRGPDRKMLSVHAVGFGEKEPDAVTCNPKGQPDSSSPLCLSFLPATPLMANAVLITDIRAFTSPLKLFPYHKIID</sequence>
<evidence type="ECO:0000313" key="14">
    <source>
        <dbReference type="RefSeq" id="XP_018116388.1"/>
    </source>
</evidence>
<evidence type="ECO:0000259" key="11">
    <source>
        <dbReference type="Pfam" id="PF16187"/>
    </source>
</evidence>
<evidence type="ECO:0000256" key="4">
    <source>
        <dbReference type="ARBA" id="ARBA00022801"/>
    </source>
</evidence>
<name>A0A1L8GFX3_XENLA</name>
<dbReference type="CTD" id="108715597"/>
<dbReference type="GeneID" id="108715597"/>
<dbReference type="Gene3D" id="3.30.830.10">
    <property type="entry name" value="Metalloenzyme, LuxS/M16 peptidase-like"/>
    <property type="match status" value="4"/>
</dbReference>
<dbReference type="AlphaFoldDB" id="A0A1L8GFX3"/>